<dbReference type="GO" id="GO:0004222">
    <property type="term" value="F:metalloendopeptidase activity"/>
    <property type="evidence" value="ECO:0007669"/>
    <property type="project" value="InterPro"/>
</dbReference>
<keyword evidence="3" id="KW-0472">Membrane</keyword>
<feature type="domain" description="Peptidase M13 N-terminal" evidence="4">
    <location>
        <begin position="118"/>
        <end position="424"/>
    </location>
</feature>
<accession>A0AAQ4F8N0</accession>
<organism evidence="5 6">
    <name type="scientific">Amblyomma americanum</name>
    <name type="common">Lone star tick</name>
    <dbReference type="NCBI Taxonomy" id="6943"/>
    <lineage>
        <taxon>Eukaryota</taxon>
        <taxon>Metazoa</taxon>
        <taxon>Ecdysozoa</taxon>
        <taxon>Arthropoda</taxon>
        <taxon>Chelicerata</taxon>
        <taxon>Arachnida</taxon>
        <taxon>Acari</taxon>
        <taxon>Parasitiformes</taxon>
        <taxon>Ixodida</taxon>
        <taxon>Ixodoidea</taxon>
        <taxon>Ixodidae</taxon>
        <taxon>Amblyomminae</taxon>
        <taxon>Amblyomma</taxon>
    </lineage>
</organism>
<feature type="compositionally biased region" description="Basic and acidic residues" evidence="2">
    <location>
        <begin position="25"/>
        <end position="40"/>
    </location>
</feature>
<reference evidence="5 6" key="1">
    <citation type="journal article" date="2023" name="Arcadia Sci">
        <title>De novo assembly of a long-read Amblyomma americanum tick genome.</title>
        <authorList>
            <person name="Chou S."/>
            <person name="Poskanzer K.E."/>
            <person name="Rollins M."/>
            <person name="Thuy-Boun P.S."/>
        </authorList>
    </citation>
    <scope>NUCLEOTIDE SEQUENCE [LARGE SCALE GENOMIC DNA]</scope>
    <source>
        <strain evidence="5">F_SG_1</strain>
        <tissue evidence="5">Salivary glands</tissue>
    </source>
</reference>
<dbReference type="InterPro" id="IPR008753">
    <property type="entry name" value="Peptidase_M13_N"/>
</dbReference>
<dbReference type="AlphaFoldDB" id="A0AAQ4F8N0"/>
<protein>
    <recommendedName>
        <fullName evidence="4">Peptidase M13 N-terminal domain-containing protein</fullName>
    </recommendedName>
</protein>
<evidence type="ECO:0000256" key="2">
    <source>
        <dbReference type="SAM" id="MobiDB-lite"/>
    </source>
</evidence>
<dbReference type="Gene3D" id="1.10.1380.10">
    <property type="entry name" value="Neutral endopeptidase , domain2"/>
    <property type="match status" value="1"/>
</dbReference>
<comment type="similarity">
    <text evidence="1">Belongs to the peptidase M13 family.</text>
</comment>
<dbReference type="InterPro" id="IPR000718">
    <property type="entry name" value="Peptidase_M13"/>
</dbReference>
<evidence type="ECO:0000313" key="6">
    <source>
        <dbReference type="Proteomes" id="UP001321473"/>
    </source>
</evidence>
<dbReference type="Proteomes" id="UP001321473">
    <property type="component" value="Unassembled WGS sequence"/>
</dbReference>
<dbReference type="InterPro" id="IPR024079">
    <property type="entry name" value="MetalloPept_cat_dom_sf"/>
</dbReference>
<name>A0AAQ4F8N0_AMBAM</name>
<gene>
    <name evidence="5" type="ORF">V5799_010074</name>
</gene>
<evidence type="ECO:0000256" key="3">
    <source>
        <dbReference type="SAM" id="Phobius"/>
    </source>
</evidence>
<dbReference type="Pfam" id="PF05649">
    <property type="entry name" value="Peptidase_M13_N"/>
    <property type="match status" value="1"/>
</dbReference>
<evidence type="ECO:0000259" key="4">
    <source>
        <dbReference type="Pfam" id="PF05649"/>
    </source>
</evidence>
<dbReference type="PROSITE" id="PS51885">
    <property type="entry name" value="NEPRILYSIN"/>
    <property type="match status" value="1"/>
</dbReference>
<feature type="non-terminal residue" evidence="5">
    <location>
        <position position="596"/>
    </location>
</feature>
<dbReference type="EMBL" id="JARKHS020005413">
    <property type="protein sequence ID" value="KAK8783560.1"/>
    <property type="molecule type" value="Genomic_DNA"/>
</dbReference>
<feature type="region of interest" description="Disordered" evidence="2">
    <location>
        <begin position="1"/>
        <end position="60"/>
    </location>
</feature>
<keyword evidence="3" id="KW-1133">Transmembrane helix</keyword>
<evidence type="ECO:0000256" key="1">
    <source>
        <dbReference type="ARBA" id="ARBA00007357"/>
    </source>
</evidence>
<keyword evidence="3" id="KW-0812">Transmembrane</keyword>
<dbReference type="SUPFAM" id="SSF55486">
    <property type="entry name" value="Metalloproteases ('zincins'), catalytic domain"/>
    <property type="match status" value="1"/>
</dbReference>
<dbReference type="Gene3D" id="3.40.390.10">
    <property type="entry name" value="Collagenase (Catalytic Domain)"/>
    <property type="match status" value="1"/>
</dbReference>
<keyword evidence="6" id="KW-1185">Reference proteome</keyword>
<dbReference type="InterPro" id="IPR042089">
    <property type="entry name" value="Peptidase_M13_dom_2"/>
</dbReference>
<feature type="transmembrane region" description="Helical" evidence="3">
    <location>
        <begin position="68"/>
        <end position="92"/>
    </location>
</feature>
<evidence type="ECO:0000313" key="5">
    <source>
        <dbReference type="EMBL" id="KAK8783560.1"/>
    </source>
</evidence>
<comment type="caution">
    <text evidence="5">The sequence shown here is derived from an EMBL/GenBank/DDBJ whole genome shotgun (WGS) entry which is preliminary data.</text>
</comment>
<dbReference type="GO" id="GO:0006508">
    <property type="term" value="P:proteolysis"/>
    <property type="evidence" value="ECO:0007669"/>
    <property type="project" value="InterPro"/>
</dbReference>
<sequence>MKSVERSAVPSLSDGQPLASRWRQGQRETEESEIPPRRPPDPAVDADDLLREPWPPEDSSHAGCCLRYTLFVIGLGLAMSTALFFPVAALLARISDCQGICFSLDEDLRRSLNSSLHPCDDFYGHVCGGWDSRETRYLAPLEKYNLAFTLTTIKAILLDRIPRHSFKAKDKAAGLIFRCLSRRPEDRGEEKIRAYLRELDLPWPSSTEATRPQLLDILVRASLQFGMPVVWAFYVGRHPSRPSENTIYMTLEPRCIEWIRDIEALLARGKADDYLRRCAEIVGGLGQSYSTMIRDVLDTHFDIADLVRAFWSDTAVPQFHNLNDPDLRRAVNGYLPDESQLWPADEIVNLQPELFARLNATLLSQESLRKGFKVFLGAHIVWMLSPMLSRYLTSAMLADMGLGSSEENHRILKCIQALETMTPMVKWQMNLGAQEDTTITWNIMRLILRSISAWARVYGEATENQVLGAMAGVVINAFNMTSTWDMIDKAFIYLPNKTDSSFFNAYRRAAEVTVAFFKQSLRQPEHSIYHVPGICMVRLYRLLVGRELILENYLTSSPLYKPWYPKSVPAAIAGTRLAEQIYEILWFTFYYNDRYQ</sequence>
<proteinExistence type="inferred from homology"/>